<accession>A0A4C1TYU4</accession>
<feature type="compositionally biased region" description="Basic and acidic residues" evidence="1">
    <location>
        <begin position="52"/>
        <end position="62"/>
    </location>
</feature>
<dbReference type="EMBL" id="BGZK01000106">
    <property type="protein sequence ID" value="GBP19243.1"/>
    <property type="molecule type" value="Genomic_DNA"/>
</dbReference>
<protein>
    <submittedName>
        <fullName evidence="2">Uncharacterized protein</fullName>
    </submittedName>
</protein>
<dbReference type="Proteomes" id="UP000299102">
    <property type="component" value="Unassembled WGS sequence"/>
</dbReference>
<feature type="region of interest" description="Disordered" evidence="1">
    <location>
        <begin position="45"/>
        <end position="64"/>
    </location>
</feature>
<comment type="caution">
    <text evidence="2">The sequence shown here is derived from an EMBL/GenBank/DDBJ whole genome shotgun (WGS) entry which is preliminary data.</text>
</comment>
<dbReference type="AlphaFoldDB" id="A0A4C1TYU4"/>
<evidence type="ECO:0000313" key="3">
    <source>
        <dbReference type="Proteomes" id="UP000299102"/>
    </source>
</evidence>
<evidence type="ECO:0000313" key="2">
    <source>
        <dbReference type="EMBL" id="GBP19243.1"/>
    </source>
</evidence>
<name>A0A4C1TYU4_EUMVA</name>
<organism evidence="2 3">
    <name type="scientific">Eumeta variegata</name>
    <name type="common">Bagworm moth</name>
    <name type="synonym">Eumeta japonica</name>
    <dbReference type="NCBI Taxonomy" id="151549"/>
    <lineage>
        <taxon>Eukaryota</taxon>
        <taxon>Metazoa</taxon>
        <taxon>Ecdysozoa</taxon>
        <taxon>Arthropoda</taxon>
        <taxon>Hexapoda</taxon>
        <taxon>Insecta</taxon>
        <taxon>Pterygota</taxon>
        <taxon>Neoptera</taxon>
        <taxon>Endopterygota</taxon>
        <taxon>Lepidoptera</taxon>
        <taxon>Glossata</taxon>
        <taxon>Ditrysia</taxon>
        <taxon>Tineoidea</taxon>
        <taxon>Psychidae</taxon>
        <taxon>Oiketicinae</taxon>
        <taxon>Eumeta</taxon>
    </lineage>
</organism>
<evidence type="ECO:0000256" key="1">
    <source>
        <dbReference type="SAM" id="MobiDB-lite"/>
    </source>
</evidence>
<reference evidence="2 3" key="1">
    <citation type="journal article" date="2019" name="Commun. Biol.">
        <title>The bagworm genome reveals a unique fibroin gene that provides high tensile strength.</title>
        <authorList>
            <person name="Kono N."/>
            <person name="Nakamura H."/>
            <person name="Ohtoshi R."/>
            <person name="Tomita M."/>
            <person name="Numata K."/>
            <person name="Arakawa K."/>
        </authorList>
    </citation>
    <scope>NUCLEOTIDE SEQUENCE [LARGE SCALE GENOMIC DNA]</scope>
</reference>
<proteinExistence type="predicted"/>
<keyword evidence="3" id="KW-1185">Reference proteome</keyword>
<gene>
    <name evidence="2" type="ORF">EVAR_79842_1</name>
</gene>
<sequence>MHRGEFFLLSVKKKHIILVIQHPIARSPPFRHFFYVKRHCVNENGGGGAEKSSGERHRRDLTKNGALAGLSAHAKALGDFVGAGGGRRRLRRFDLRSETMQRVKCV</sequence>